<comment type="caution">
    <text evidence="3">The sequence shown here is derived from an EMBL/GenBank/DDBJ whole genome shotgun (WGS) entry which is preliminary data.</text>
</comment>
<sequence length="193" mass="22188">MSVSLMQKVLGDDWQQLPAVIQRHYRISNGQQSRLVGTMEIGYPTYLFPLIWLIHLFGGLLLWRGQAAQAEVDKTAVGELLHWQRTMTYADGKTDYFSSQMIYAADHELVELIGFGFGLRLKVSVENGELLYRSNGHFWQCGSLRLNIPDYLLLGSASISESAVSEDEFYLDFGIRHPWWGVSYYYRGNFRYG</sequence>
<evidence type="ECO:0000259" key="2">
    <source>
        <dbReference type="Pfam" id="PF13761"/>
    </source>
</evidence>
<dbReference type="EMBL" id="JAXARY010000009">
    <property type="protein sequence ID" value="MDX8127799.1"/>
    <property type="molecule type" value="Genomic_DNA"/>
</dbReference>
<feature type="domain" description="DUF4166" evidence="2">
    <location>
        <begin position="17"/>
        <end position="190"/>
    </location>
</feature>
<evidence type="ECO:0000313" key="3">
    <source>
        <dbReference type="EMBL" id="MDX8127799.1"/>
    </source>
</evidence>
<accession>A0ABU4UGE9</accession>
<protein>
    <submittedName>
        <fullName evidence="3">DUF4166 domain-containing protein</fullName>
    </submittedName>
</protein>
<dbReference type="Pfam" id="PF13761">
    <property type="entry name" value="DUF4166"/>
    <property type="match status" value="1"/>
</dbReference>
<keyword evidence="1" id="KW-1133">Transmembrane helix</keyword>
<keyword evidence="1" id="KW-0472">Membrane</keyword>
<organism evidence="3 4">
    <name type="scientific">Methylomonas defluvii</name>
    <dbReference type="NCBI Taxonomy" id="3045149"/>
    <lineage>
        <taxon>Bacteria</taxon>
        <taxon>Pseudomonadati</taxon>
        <taxon>Pseudomonadota</taxon>
        <taxon>Gammaproteobacteria</taxon>
        <taxon>Methylococcales</taxon>
        <taxon>Methylococcaceae</taxon>
        <taxon>Methylomonas</taxon>
    </lineage>
</organism>
<evidence type="ECO:0000256" key="1">
    <source>
        <dbReference type="SAM" id="Phobius"/>
    </source>
</evidence>
<evidence type="ECO:0000313" key="4">
    <source>
        <dbReference type="Proteomes" id="UP001284537"/>
    </source>
</evidence>
<feature type="transmembrane region" description="Helical" evidence="1">
    <location>
        <begin position="43"/>
        <end position="63"/>
    </location>
</feature>
<dbReference type="InterPro" id="IPR025311">
    <property type="entry name" value="DUF4166"/>
</dbReference>
<reference evidence="3 4" key="1">
    <citation type="submission" date="2023-11" db="EMBL/GenBank/DDBJ databases">
        <authorList>
            <person name="Ouyang M.-Y."/>
        </authorList>
    </citation>
    <scope>NUCLEOTIDE SEQUENCE [LARGE SCALE GENOMIC DNA]</scope>
    <source>
        <strain evidence="3 4">OY6</strain>
    </source>
</reference>
<keyword evidence="4" id="KW-1185">Reference proteome</keyword>
<dbReference type="Proteomes" id="UP001284537">
    <property type="component" value="Unassembled WGS sequence"/>
</dbReference>
<gene>
    <name evidence="3" type="ORF">QLH52_10950</name>
</gene>
<name>A0ABU4UGE9_9GAMM</name>
<proteinExistence type="predicted"/>
<dbReference type="RefSeq" id="WP_319961564.1">
    <property type="nucleotide sequence ID" value="NZ_JAXARY010000009.1"/>
</dbReference>
<keyword evidence="1" id="KW-0812">Transmembrane</keyword>